<gene>
    <name evidence="2" type="ORF">TNCT_77121</name>
</gene>
<feature type="non-terminal residue" evidence="2">
    <location>
        <position position="261"/>
    </location>
</feature>
<proteinExistence type="predicted"/>
<name>A0A8X6GBY5_TRICU</name>
<feature type="region of interest" description="Disordered" evidence="1">
    <location>
        <begin position="224"/>
        <end position="261"/>
    </location>
</feature>
<evidence type="ECO:0000256" key="1">
    <source>
        <dbReference type="SAM" id="MobiDB-lite"/>
    </source>
</evidence>
<protein>
    <submittedName>
        <fullName evidence="2">Uncharacterized protein</fullName>
    </submittedName>
</protein>
<feature type="compositionally biased region" description="Polar residues" evidence="1">
    <location>
        <begin position="249"/>
        <end position="261"/>
    </location>
</feature>
<accession>A0A8X6GBY5</accession>
<evidence type="ECO:0000313" key="2">
    <source>
        <dbReference type="EMBL" id="GFR00808.1"/>
    </source>
</evidence>
<evidence type="ECO:0000313" key="3">
    <source>
        <dbReference type="Proteomes" id="UP000887116"/>
    </source>
</evidence>
<sequence>PPSPSIPEPSFPVPLATREFRKIITKRKVITKRRVELLPVGGSPKKPEREANCPPAEGVQTPSMTRRGPQPSPSSSSELILPVSPATRGTKRTEKLGGSPLKKSPESLSSTEPTSPVPVASRGVKRRTEPGPVGGYPKRSKKTESGGADSPTTRDIDANAFDQLATVELSSASSDKTCKLSQQHFYHLRPRSKVEKKADMGLFSNCPISDNKVEALKLSHSYNLRPRQKLSRKVDNKKDRLPKNRTSSKRTSYQSRGSYLW</sequence>
<reference evidence="2" key="1">
    <citation type="submission" date="2020-07" db="EMBL/GenBank/DDBJ databases">
        <title>Multicomponent nature underlies the extraordinary mechanical properties of spider dragline silk.</title>
        <authorList>
            <person name="Kono N."/>
            <person name="Nakamura H."/>
            <person name="Mori M."/>
            <person name="Yoshida Y."/>
            <person name="Ohtoshi R."/>
            <person name="Malay A.D."/>
            <person name="Moran D.A.P."/>
            <person name="Tomita M."/>
            <person name="Numata K."/>
            <person name="Arakawa K."/>
        </authorList>
    </citation>
    <scope>NUCLEOTIDE SEQUENCE</scope>
</reference>
<feature type="compositionally biased region" description="Low complexity" evidence="1">
    <location>
        <begin position="73"/>
        <end position="85"/>
    </location>
</feature>
<organism evidence="2 3">
    <name type="scientific">Trichonephila clavata</name>
    <name type="common">Joro spider</name>
    <name type="synonym">Nephila clavata</name>
    <dbReference type="NCBI Taxonomy" id="2740835"/>
    <lineage>
        <taxon>Eukaryota</taxon>
        <taxon>Metazoa</taxon>
        <taxon>Ecdysozoa</taxon>
        <taxon>Arthropoda</taxon>
        <taxon>Chelicerata</taxon>
        <taxon>Arachnida</taxon>
        <taxon>Araneae</taxon>
        <taxon>Araneomorphae</taxon>
        <taxon>Entelegynae</taxon>
        <taxon>Araneoidea</taxon>
        <taxon>Nephilidae</taxon>
        <taxon>Trichonephila</taxon>
    </lineage>
</organism>
<feature type="compositionally biased region" description="Basic and acidic residues" evidence="1">
    <location>
        <begin position="232"/>
        <end position="242"/>
    </location>
</feature>
<dbReference type="AlphaFoldDB" id="A0A8X6GBY5"/>
<comment type="caution">
    <text evidence="2">The sequence shown here is derived from an EMBL/GenBank/DDBJ whole genome shotgun (WGS) entry which is preliminary data.</text>
</comment>
<feature type="compositionally biased region" description="Low complexity" evidence="1">
    <location>
        <begin position="99"/>
        <end position="119"/>
    </location>
</feature>
<dbReference type="OrthoDB" id="10569923at2759"/>
<dbReference type="EMBL" id="BMAO01035042">
    <property type="protein sequence ID" value="GFR00808.1"/>
    <property type="molecule type" value="Genomic_DNA"/>
</dbReference>
<dbReference type="Proteomes" id="UP000887116">
    <property type="component" value="Unassembled WGS sequence"/>
</dbReference>
<feature type="region of interest" description="Disordered" evidence="1">
    <location>
        <begin position="34"/>
        <end position="157"/>
    </location>
</feature>
<keyword evidence="3" id="KW-1185">Reference proteome</keyword>